<dbReference type="PANTHER" id="PTHR43767:SF12">
    <property type="entry name" value="AMP-DEPENDENT SYNTHETASE AND LIGASE"/>
    <property type="match status" value="1"/>
</dbReference>
<dbReference type="PROSITE" id="PS00455">
    <property type="entry name" value="AMP_BINDING"/>
    <property type="match status" value="1"/>
</dbReference>
<dbReference type="InterPro" id="IPR050237">
    <property type="entry name" value="ATP-dep_AMP-bd_enzyme"/>
</dbReference>
<reference evidence="3 4" key="2">
    <citation type="submission" date="2020-06" db="EMBL/GenBank/DDBJ databases">
        <title>Ramlibacter rhizophilus sp. nov., isolated from rhizosphere soil of national flower Mugunghwa from South Korea.</title>
        <authorList>
            <person name="Zheng-Fei Y."/>
            <person name="Huan T."/>
        </authorList>
    </citation>
    <scope>NUCLEOTIDE SEQUENCE [LARGE SCALE GENOMIC DNA]</scope>
    <source>
        <strain evidence="3 4">B156</strain>
    </source>
</reference>
<dbReference type="InterPro" id="IPR020845">
    <property type="entry name" value="AMP-binding_CS"/>
</dbReference>
<dbReference type="Gene3D" id="3.30.300.30">
    <property type="match status" value="1"/>
</dbReference>
<dbReference type="Proteomes" id="UP000552954">
    <property type="component" value="Unassembled WGS sequence"/>
</dbReference>
<protein>
    <submittedName>
        <fullName evidence="3">Acyl--CoA ligase</fullName>
    </submittedName>
</protein>
<evidence type="ECO:0000313" key="4">
    <source>
        <dbReference type="Proteomes" id="UP000552954"/>
    </source>
</evidence>
<dbReference type="SUPFAM" id="SSF56801">
    <property type="entry name" value="Acetyl-CoA synthetase-like"/>
    <property type="match status" value="1"/>
</dbReference>
<dbReference type="InterPro" id="IPR025110">
    <property type="entry name" value="AMP-bd_C"/>
</dbReference>
<dbReference type="Pfam" id="PF00501">
    <property type="entry name" value="AMP-binding"/>
    <property type="match status" value="1"/>
</dbReference>
<proteinExistence type="predicted"/>
<evidence type="ECO:0000313" key="3">
    <source>
        <dbReference type="EMBL" id="NNU44070.1"/>
    </source>
</evidence>
<keyword evidence="3" id="KW-0436">Ligase</keyword>
<accession>A0A849K9B8</accession>
<dbReference type="Pfam" id="PF13193">
    <property type="entry name" value="AMP-binding_C"/>
    <property type="match status" value="1"/>
</dbReference>
<feature type="domain" description="AMP-dependent synthetase/ligase" evidence="1">
    <location>
        <begin position="40"/>
        <end position="395"/>
    </location>
</feature>
<organism evidence="3 4">
    <name type="scientific">Ramlibacter montanisoli</name>
    <dbReference type="NCBI Taxonomy" id="2732512"/>
    <lineage>
        <taxon>Bacteria</taxon>
        <taxon>Pseudomonadati</taxon>
        <taxon>Pseudomonadota</taxon>
        <taxon>Betaproteobacteria</taxon>
        <taxon>Burkholderiales</taxon>
        <taxon>Comamonadaceae</taxon>
        <taxon>Ramlibacter</taxon>
    </lineage>
</organism>
<dbReference type="AlphaFoldDB" id="A0A849K9B8"/>
<name>A0A849K9B8_9BURK</name>
<gene>
    <name evidence="3" type="ORF">HK415_14245</name>
</gene>
<dbReference type="RefSeq" id="WP_171560349.1">
    <property type="nucleotide sequence ID" value="NZ_JABFCS010000001.1"/>
</dbReference>
<keyword evidence="4" id="KW-1185">Reference proteome</keyword>
<dbReference type="InterPro" id="IPR045851">
    <property type="entry name" value="AMP-bd_C_sf"/>
</dbReference>
<evidence type="ECO:0000259" key="2">
    <source>
        <dbReference type="Pfam" id="PF13193"/>
    </source>
</evidence>
<dbReference type="GO" id="GO:0016877">
    <property type="term" value="F:ligase activity, forming carbon-sulfur bonds"/>
    <property type="evidence" value="ECO:0007669"/>
    <property type="project" value="UniProtKB-ARBA"/>
</dbReference>
<dbReference type="InterPro" id="IPR042099">
    <property type="entry name" value="ANL_N_sf"/>
</dbReference>
<comment type="caution">
    <text evidence="3">The sequence shown here is derived from an EMBL/GenBank/DDBJ whole genome shotgun (WGS) entry which is preliminary data.</text>
</comment>
<dbReference type="EMBL" id="JABFCS010000001">
    <property type="protein sequence ID" value="NNU44070.1"/>
    <property type="molecule type" value="Genomic_DNA"/>
</dbReference>
<dbReference type="Gene3D" id="3.40.50.12780">
    <property type="entry name" value="N-terminal domain of ligase-like"/>
    <property type="match status" value="1"/>
</dbReference>
<reference evidence="3 4" key="1">
    <citation type="submission" date="2020-05" db="EMBL/GenBank/DDBJ databases">
        <authorList>
            <person name="Khan S.A."/>
            <person name="Jeon C.O."/>
            <person name="Chun B.H."/>
        </authorList>
    </citation>
    <scope>NUCLEOTIDE SEQUENCE [LARGE SCALE GENOMIC DNA]</scope>
    <source>
        <strain evidence="3 4">B156</strain>
    </source>
</reference>
<dbReference type="InterPro" id="IPR000873">
    <property type="entry name" value="AMP-dep_synth/lig_dom"/>
</dbReference>
<evidence type="ECO:0000259" key="1">
    <source>
        <dbReference type="Pfam" id="PF00501"/>
    </source>
</evidence>
<sequence length="533" mass="57425">MSDATWPAVPLRHERHFGDRVLRCFAERPPHLNAMLAAAHARDAQAEALVDGDQRWTWGALRDQSTRLALGLRQAGVVAGDRVVLLAPNHAEFVIAMHAVLRLGAVLVPVSMREAGPGIVFILNQCRAALVIADPVMMMLVPPALNDGQPLQRVALGAGSGEGWLRWDALLDQDPAGFTDANPQEDDAAVILYTSGTTGAPKGAVLTHLNLVHSVLHYEHALGLRGGERGLLAVPASHVTGLVALILAMAGVGGCVVLLADFKAAASLALVARERVSYTLMVPAMYALWLREDTLQRTDLSTLRLAGFGGAPMAPATIEGLRVSCPGIRLFNAYGSTETSSPTTMTPPGSDVLEAVGKPLHCADVRVMDDEGREVPAGTPGEVWIAGPMVVPCYWDNPKATADSFVAGYWKSGDIATLDAQGYLRVHDRKKDMINRGGYKVFSVEVENCLLGHPAVQEAATVGVPCPVLGERIHAFVYAPAARDAEKLREELTARCRNELADYKTPDFWTWLQEPLPRNANGKVMKRVLRERV</sequence>
<feature type="domain" description="AMP-binding enzyme C-terminal" evidence="2">
    <location>
        <begin position="445"/>
        <end position="523"/>
    </location>
</feature>
<dbReference type="PANTHER" id="PTHR43767">
    <property type="entry name" value="LONG-CHAIN-FATTY-ACID--COA LIGASE"/>
    <property type="match status" value="1"/>
</dbReference>